<proteinExistence type="predicted"/>
<sequence>MKKILLILLSIVSNISFGQSLDVNILKGKLNEDKIINTTLLFSENDGNDGLIIVRNTETVLSYNPYPKEYYIEHYDKELKLVKKITLTNEKKTHLKGMIIENGNVSLIQFDYDNESQIVNVNILESKIKDLEFEKRLLKSFDKKTFNRYFGNFSSDYLSEQFRFISENPFGKIEFSENKKFFTIQFEHIEKKNQIYYFTVYDNNFVEKFDVKHSNQDKYSDFQSIDVSDYDGTLFLLKKNYENESRKDEKRGNTNYNYELYKFKDESNQQIKLKESSKFISSLFILPKAESVSLVGFYSTEGQDYLEGVCHYNLDLNNLKINKKSFEPLTEQFYRDKYRKGKDEKSKRIRNLEIRSLFFDKKENIIITAEEYTIVNPNFSQQNMFFSERSNSGLRKKNVHHYDDILSIKINSNGKILWSRNINKRQTGTLKSSFISAYVNGRMHYFINGNLKELKDGRFEFIQAGSRKSNLYLISIDEFGVKNQKLIEDKRSKFWYDVRNGITSLDLKSVIFQGIKKRDKQIIKISIQ</sequence>
<comment type="caution">
    <text evidence="2">The sequence shown here is derived from an EMBL/GenBank/DDBJ whole genome shotgun (WGS) entry which is preliminary data.</text>
</comment>
<feature type="chain" id="PRO_5047265764" evidence="1">
    <location>
        <begin position="19"/>
        <end position="528"/>
    </location>
</feature>
<accession>A0ABW3GT12</accession>
<dbReference type="RefSeq" id="WP_379658077.1">
    <property type="nucleotide sequence ID" value="NZ_JBHTIV010000010.1"/>
</dbReference>
<keyword evidence="1" id="KW-0732">Signal</keyword>
<dbReference type="EMBL" id="JBHTIV010000010">
    <property type="protein sequence ID" value="MFD0932768.1"/>
    <property type="molecule type" value="Genomic_DNA"/>
</dbReference>
<gene>
    <name evidence="2" type="ORF">ACFQ0R_09205</name>
</gene>
<keyword evidence="3" id="KW-1185">Reference proteome</keyword>
<evidence type="ECO:0000313" key="3">
    <source>
        <dbReference type="Proteomes" id="UP001597049"/>
    </source>
</evidence>
<name>A0ABW3GT12_9FLAO</name>
<evidence type="ECO:0000256" key="1">
    <source>
        <dbReference type="SAM" id="SignalP"/>
    </source>
</evidence>
<dbReference type="Proteomes" id="UP001597049">
    <property type="component" value="Unassembled WGS sequence"/>
</dbReference>
<evidence type="ECO:0000313" key="2">
    <source>
        <dbReference type="EMBL" id="MFD0932768.1"/>
    </source>
</evidence>
<protein>
    <submittedName>
        <fullName evidence="2">Uncharacterized protein</fullName>
    </submittedName>
</protein>
<organism evidence="2 3">
    <name type="scientific">Psychroflexus salinarum</name>
    <dbReference type="NCBI Taxonomy" id="546024"/>
    <lineage>
        <taxon>Bacteria</taxon>
        <taxon>Pseudomonadati</taxon>
        <taxon>Bacteroidota</taxon>
        <taxon>Flavobacteriia</taxon>
        <taxon>Flavobacteriales</taxon>
        <taxon>Flavobacteriaceae</taxon>
        <taxon>Psychroflexus</taxon>
    </lineage>
</organism>
<feature type="signal peptide" evidence="1">
    <location>
        <begin position="1"/>
        <end position="18"/>
    </location>
</feature>
<reference evidence="3" key="1">
    <citation type="journal article" date="2019" name="Int. J. Syst. Evol. Microbiol.">
        <title>The Global Catalogue of Microorganisms (GCM) 10K type strain sequencing project: providing services to taxonomists for standard genome sequencing and annotation.</title>
        <authorList>
            <consortium name="The Broad Institute Genomics Platform"/>
            <consortium name="The Broad Institute Genome Sequencing Center for Infectious Disease"/>
            <person name="Wu L."/>
            <person name="Ma J."/>
        </authorList>
    </citation>
    <scope>NUCLEOTIDE SEQUENCE [LARGE SCALE GENOMIC DNA]</scope>
    <source>
        <strain evidence="3">CCUG 56752</strain>
    </source>
</reference>